<name>A0A382EWF1_9ZZZZ</name>
<reference evidence="1" key="1">
    <citation type="submission" date="2018-05" db="EMBL/GenBank/DDBJ databases">
        <authorList>
            <person name="Lanie J.A."/>
            <person name="Ng W.-L."/>
            <person name="Kazmierczak K.M."/>
            <person name="Andrzejewski T.M."/>
            <person name="Davidsen T.M."/>
            <person name="Wayne K.J."/>
            <person name="Tettelin H."/>
            <person name="Glass J.I."/>
            <person name="Rusch D."/>
            <person name="Podicherti R."/>
            <person name="Tsui H.-C.T."/>
            <person name="Winkler M.E."/>
        </authorList>
    </citation>
    <scope>NUCLEOTIDE SEQUENCE</scope>
</reference>
<dbReference type="EMBL" id="UINC01046691">
    <property type="protein sequence ID" value="SVB55028.1"/>
    <property type="molecule type" value="Genomic_DNA"/>
</dbReference>
<evidence type="ECO:0000313" key="1">
    <source>
        <dbReference type="EMBL" id="SVB55028.1"/>
    </source>
</evidence>
<gene>
    <name evidence="1" type="ORF">METZ01_LOCUS207882</name>
</gene>
<proteinExistence type="predicted"/>
<organism evidence="1">
    <name type="scientific">marine metagenome</name>
    <dbReference type="NCBI Taxonomy" id="408172"/>
    <lineage>
        <taxon>unclassified sequences</taxon>
        <taxon>metagenomes</taxon>
        <taxon>ecological metagenomes</taxon>
    </lineage>
</organism>
<sequence>MVSCKTQCCILIARCNEQSQGQPEVTAERNSKPPGSIIPSRLYIEPSLVIYYWNTILFSMLNKFWVNVFG</sequence>
<protein>
    <submittedName>
        <fullName evidence="1">Uncharacterized protein</fullName>
    </submittedName>
</protein>
<dbReference type="AlphaFoldDB" id="A0A382EWF1"/>
<feature type="non-terminal residue" evidence="1">
    <location>
        <position position="70"/>
    </location>
</feature>
<accession>A0A382EWF1</accession>